<accession>D8UK96</accession>
<feature type="compositionally biased region" description="Basic and acidic residues" evidence="1">
    <location>
        <begin position="1539"/>
        <end position="1549"/>
    </location>
</feature>
<evidence type="ECO:0000313" key="4">
    <source>
        <dbReference type="Proteomes" id="UP000001058"/>
    </source>
</evidence>
<feature type="compositionally biased region" description="Polar residues" evidence="1">
    <location>
        <begin position="37"/>
        <end position="49"/>
    </location>
</feature>
<feature type="region of interest" description="Disordered" evidence="1">
    <location>
        <begin position="673"/>
        <end position="697"/>
    </location>
</feature>
<evidence type="ECO:0000313" key="3">
    <source>
        <dbReference type="EMBL" id="EFJ39842.1"/>
    </source>
</evidence>
<dbReference type="RefSeq" id="XP_002959079.1">
    <property type="nucleotide sequence ID" value="XM_002959033.1"/>
</dbReference>
<feature type="compositionally biased region" description="Basic and acidic residues" evidence="1">
    <location>
        <begin position="189"/>
        <end position="202"/>
    </location>
</feature>
<feature type="region of interest" description="Disordered" evidence="1">
    <location>
        <begin position="117"/>
        <end position="228"/>
    </location>
</feature>
<dbReference type="InParanoid" id="D8UK96"/>
<feature type="compositionally biased region" description="Basic and acidic residues" evidence="1">
    <location>
        <begin position="1578"/>
        <end position="1588"/>
    </location>
</feature>
<protein>
    <recommendedName>
        <fullName evidence="2">DUF6570 domain-containing protein</fullName>
    </recommendedName>
</protein>
<feature type="compositionally biased region" description="Low complexity" evidence="1">
    <location>
        <begin position="212"/>
        <end position="228"/>
    </location>
</feature>
<dbReference type="EMBL" id="GL378441">
    <property type="protein sequence ID" value="EFJ39842.1"/>
    <property type="molecule type" value="Genomic_DNA"/>
</dbReference>
<evidence type="ECO:0000259" key="2">
    <source>
        <dbReference type="Pfam" id="PF20209"/>
    </source>
</evidence>
<feature type="region of interest" description="Disordered" evidence="1">
    <location>
        <begin position="1382"/>
        <end position="1424"/>
    </location>
</feature>
<dbReference type="GeneID" id="9625902"/>
<gene>
    <name evidence="3" type="ORF">VOLCADRAFT_100467</name>
</gene>
<dbReference type="InterPro" id="IPR046700">
    <property type="entry name" value="DUF6570"/>
</dbReference>
<feature type="compositionally biased region" description="Pro residues" evidence="1">
    <location>
        <begin position="1405"/>
        <end position="1414"/>
    </location>
</feature>
<feature type="region of interest" description="Disordered" evidence="1">
    <location>
        <begin position="1915"/>
        <end position="1993"/>
    </location>
</feature>
<name>D8UK96_VOLCA</name>
<feature type="compositionally biased region" description="Low complexity" evidence="1">
    <location>
        <begin position="1555"/>
        <end position="1573"/>
    </location>
</feature>
<dbReference type="KEGG" id="vcn:VOLCADRAFT_100467"/>
<dbReference type="Proteomes" id="UP000001058">
    <property type="component" value="Unassembled WGS sequence"/>
</dbReference>
<dbReference type="OrthoDB" id="550887at2759"/>
<dbReference type="eggNOG" id="ENOG502SF30">
    <property type="taxonomic scope" value="Eukaryota"/>
</dbReference>
<feature type="compositionally biased region" description="Low complexity" evidence="1">
    <location>
        <begin position="121"/>
        <end position="148"/>
    </location>
</feature>
<dbReference type="STRING" id="3068.D8UK96"/>
<organism evidence="4">
    <name type="scientific">Volvox carteri f. nagariensis</name>
    <dbReference type="NCBI Taxonomy" id="3068"/>
    <lineage>
        <taxon>Eukaryota</taxon>
        <taxon>Viridiplantae</taxon>
        <taxon>Chlorophyta</taxon>
        <taxon>core chlorophytes</taxon>
        <taxon>Chlorophyceae</taxon>
        <taxon>CS clade</taxon>
        <taxon>Chlamydomonadales</taxon>
        <taxon>Volvocaceae</taxon>
        <taxon>Volvox</taxon>
    </lineage>
</organism>
<proteinExistence type="predicted"/>
<evidence type="ECO:0000256" key="1">
    <source>
        <dbReference type="SAM" id="MobiDB-lite"/>
    </source>
</evidence>
<feature type="compositionally biased region" description="Basic and acidic residues" evidence="1">
    <location>
        <begin position="152"/>
        <end position="164"/>
    </location>
</feature>
<sequence length="2761" mass="302694">MSDQVPVSKRLRLGSLADGFRSGRTRPLADLSAPRVTEQQQPAASQRQAVPTVPAGPAEDGRQQTAATADTQLEGRHQDADPSAAEVRERWRRQKAVQRAAALPELRLLQRQQDAARHAAARAVPEVRAQQQVRAQRQQRNTAQYAAALADPEVRARRQVRAHEQQQNTAQHATARADPEVRVQQQLRDAARHAAARADPEVRALQQQRNTAQHAAARQVQQQNQQAAPRDTLLARMHRLLRFADLHHGDVIELPEFLLALPEGRVQDLPGGQLPPDRQVPYTVQLQCASTMAAALRRRMPSRVCAVCSEVCSEDQSTVMHWTEIPNVDILRADVMCTDAVQRWGRTLVWRRMARTAQGDAPPPPDPVLPARYRVSRAERAGAVDEDGGSASGAGRLVDDAADGALDVDAGAQETGDPDLTTAGQQPEPEPEPQQLPPDQQPRPPRVLPRACPDDPASVEVPYCMRLEPDLPNRTMLVGDGAAEHIFVCNICHKALSARRVPEAALARLDPGDVPRVNHLGDPLPSPTFLEGQLLGRGRIIQQLLIMYLADRPPDVFPRAVKTHGIGVVNPDPNLLRGQLPARASDLAGAITVVCVDQVRSRAELLERVRKAPGLQVRGQVIVAWVRFLQHNDEEELAIDEDALQEYERMGCVRQFQDVVEAAVRDGNLADAAAAPDADTAGPVQPTLADPTPTAGQDPVPGPFTAILRGPADQPVEGPPVDPAAATLDELELILPQPSNVGDDGSEIDRFPGRVEDLLTGRARIAFAAGGRDSHVLDDRHPAILTLCFPQSFPYGFSGQRPRGMSFPAYCRHLLHRVPRTQFGGNLMLLARMYDICVRHESMAQRRQLLTQQSPLVKALVEGARLSTLRLDLTDAYYNGARSKMREAALTIGWPPLFFTVNPADMHAACAVVASGQVLDFDDDGRPQHIPSTVEKWRRVKDDPYSCAALLVATKEVLVEELFGFAPGAMQQTNPHCFCGLTFEVAVKVEQSGRLALHIHGVAHVAAFAVERLQALFNGPNCRALALAYALCAMWYPSPYYDPFVHGTEHCVMDMTVEEARQHGRAPPPIDKSCPPAAYDFGRLAGCAAVVRSTLTHTHNDTCKRHGCRGTDDSCGMVFPRVLRSAFQWIGTGGLFLLPRLGPNIIPHMPAAALAFGCNQLFTLACEVDRVYTAEAAAQLARPEDERGDCALLQPAADRARDSAYYSTKYTGKSINDSQAQLTCNALTRVQDFLLAGRTPTPGASGPTAFGNMCATVHRMTAAITAGMALVAMKLDGHSTFEATFESAYLQVDAFTALSAGAEQSPEAATTAAVLVEAEEQEGYTVTNAVQSYVLRGEELSGLDCSVYNIVSSYEVRRVPPAQHPHRERLGLQVPVAVRRRKRTTPAAPITAPVPAPVPLLTAAPAPPPEPPAPTAAATLDHPTSQTATELPRLVAFHGTHPLYRTHVHIRLPRPRYVQLGGSLPRRPRPGTSAASMAQYYAFVLGTFKAHRGQPIPPGLTVKEAYDTWWAELATTEAGRSYQAYVTVLLDNIEEDHTGKARRQAEYNQRRRQQRAAAAAAALPEGDSTSTSDGDTDDAIRGHLRPDPETQPPAEGQLEHFVYIPGQEDPTAGTDLAAVALTDLFDCTNAAGAYAYDAARRCRAPALVDGHGARSDRFSRRITPADLPLLTEASKRLKRYLVAAAAGTVEADGGAHTGLTAPPEMDTPHIELHRPTSGPLVAIVRMPGTPERTEQARMPIYVHLPQPPSIDDTIELFTLAPHQAVPFMLMAQYFDRRDEPNPGDPPQMLVEGKPGTGKTQFVQALLWYTFQHGCPHWAATCAYSWAAAVAFNTPVHRSLSTHAMFALSAGSNRAESVRKGSAASLQVHRNVGDGALIIDEIGMNSLDHLGACNQSCTRHLLPPSHLARDHPAATIFSGRPSANTGDEFQHPKPGGPPLYRYAADVECNPQFSPSVPAAQPLHGEEDNDGDPNEAAAGSQGGQQQPEVAARRPRAVPQAQSCILEGFRVYRSLAKTVFLLEKQQRQDSSPSGRRLTEYASMFGGEPATEQRIAEMVDDLNSRAVVDLADLAHLEPRVVLQRNEPRHTLNTRLIMLEAQRKNQRLVVWNADHVPVQKRGAAVEPALTHVEKAVAMRIKDYDFGHTTADTWYYHGARYILLDTTAADAGASHNNEVEACGLLEDGREPADDGHGPYRRLKYLPAAVIVRPINGHIPDTVLRGLADYASRGGAFILSPRASCIAEVEMPAPGCGTLTKQVRRLNVPLGDRQAVTDYFVQGRSFKDECWLVDLAVPPNGIKRATLYVLLTRFKTLDHVRLLRPLYTTPHERKKVIKQFLSATKLEPDLAANLRLLKQAARETEQRLCTERRTTMATLTRPLLDPKAAQSCILEGFRVYRSLAKTVFLLEKQQRQDSSPSGRRLTEYASMFGGEPATEQRIAEMVDDLNSRAVVDLADLAHLEPRVVLQRNEPRHTLNTRLIMLEAQRKNQRLVVWNADHVPVQKRGAAVEPALTHVEKAVAMRIKDYDFGHTTADTWYYHGARYILLDTTAADAGASHNNEVEACGLLEDGREPADDGHGPYRRLKYLPAAVIVRPINGHIPDTVLRGLADYASRGGAFILSPRASCIAEVEMPAPGCGTLTKQVRRLNVPLGDRQAVTDYFVQGRSFKDECWLVDLAVPPNGIKRATLYVLLTRFKTLDHVRLLRPLYTTPHERKKVIKQFLGATKLEPDLAANLRLLKQAARETEQRYTTEFQHARQLETRWTR</sequence>
<dbReference type="InterPro" id="IPR027417">
    <property type="entry name" value="P-loop_NTPase"/>
</dbReference>
<feature type="region of interest" description="Disordered" evidence="1">
    <location>
        <begin position="1"/>
        <end position="92"/>
    </location>
</feature>
<keyword evidence="4" id="KW-1185">Reference proteome</keyword>
<feature type="domain" description="DUF6570" evidence="2">
    <location>
        <begin position="499"/>
        <end position="644"/>
    </location>
</feature>
<feature type="compositionally biased region" description="Pro residues" evidence="1">
    <location>
        <begin position="432"/>
        <end position="447"/>
    </location>
</feature>
<feature type="region of interest" description="Disordered" evidence="1">
    <location>
        <begin position="409"/>
        <end position="454"/>
    </location>
</feature>
<reference evidence="3 4" key="1">
    <citation type="journal article" date="2010" name="Science">
        <title>Genomic analysis of organismal complexity in the multicellular green alga Volvox carteri.</title>
        <authorList>
            <person name="Prochnik S.E."/>
            <person name="Umen J."/>
            <person name="Nedelcu A.M."/>
            <person name="Hallmann A."/>
            <person name="Miller S.M."/>
            <person name="Nishii I."/>
            <person name="Ferris P."/>
            <person name="Kuo A."/>
            <person name="Mitros T."/>
            <person name="Fritz-Laylin L.K."/>
            <person name="Hellsten U."/>
            <person name="Chapman J."/>
            <person name="Simakov O."/>
            <person name="Rensing S.A."/>
            <person name="Terry A."/>
            <person name="Pangilinan J."/>
            <person name="Kapitonov V."/>
            <person name="Jurka J."/>
            <person name="Salamov A."/>
            <person name="Shapiro H."/>
            <person name="Schmutz J."/>
            <person name="Grimwood J."/>
            <person name="Lindquist E."/>
            <person name="Lucas S."/>
            <person name="Grigoriev I.V."/>
            <person name="Schmitt R."/>
            <person name="Kirk D."/>
            <person name="Rokhsar D.S."/>
        </authorList>
    </citation>
    <scope>NUCLEOTIDE SEQUENCE [LARGE SCALE GENOMIC DNA]</scope>
    <source>
        <strain evidence="4">f. Nagariensis / Eve</strain>
    </source>
</reference>
<feature type="compositionally biased region" description="Low complexity" evidence="1">
    <location>
        <begin position="1974"/>
        <end position="1987"/>
    </location>
</feature>
<feature type="region of interest" description="Disordered" evidence="1">
    <location>
        <begin position="1539"/>
        <end position="1594"/>
    </location>
</feature>
<dbReference type="Pfam" id="PF20209">
    <property type="entry name" value="DUF6570"/>
    <property type="match status" value="1"/>
</dbReference>
<dbReference type="Gene3D" id="3.40.50.300">
    <property type="entry name" value="P-loop containing nucleotide triphosphate hydrolases"/>
    <property type="match status" value="1"/>
</dbReference>